<organism evidence="4 5">
    <name type="scientific">Cyclotella atomus</name>
    <dbReference type="NCBI Taxonomy" id="382360"/>
    <lineage>
        <taxon>Eukaryota</taxon>
        <taxon>Sar</taxon>
        <taxon>Stramenopiles</taxon>
        <taxon>Ochrophyta</taxon>
        <taxon>Bacillariophyta</taxon>
        <taxon>Coscinodiscophyceae</taxon>
        <taxon>Thalassiosirophycidae</taxon>
        <taxon>Stephanodiscales</taxon>
        <taxon>Stephanodiscaceae</taxon>
        <taxon>Cyclotella</taxon>
    </lineage>
</organism>
<dbReference type="SMART" id="SM00248">
    <property type="entry name" value="ANK"/>
    <property type="match status" value="5"/>
</dbReference>
<evidence type="ECO:0000256" key="2">
    <source>
        <dbReference type="ARBA" id="ARBA00023043"/>
    </source>
</evidence>
<feature type="repeat" description="ANK" evidence="3">
    <location>
        <begin position="504"/>
        <end position="536"/>
    </location>
</feature>
<evidence type="ECO:0000256" key="1">
    <source>
        <dbReference type="ARBA" id="ARBA00022737"/>
    </source>
</evidence>
<dbReference type="Proteomes" id="UP001530400">
    <property type="component" value="Unassembled WGS sequence"/>
</dbReference>
<keyword evidence="5" id="KW-1185">Reference proteome</keyword>
<reference evidence="4 5" key="1">
    <citation type="submission" date="2024-10" db="EMBL/GenBank/DDBJ databases">
        <title>Updated reference genomes for cyclostephanoid diatoms.</title>
        <authorList>
            <person name="Roberts W.R."/>
            <person name="Alverson A.J."/>
        </authorList>
    </citation>
    <scope>NUCLEOTIDE SEQUENCE [LARGE SCALE GENOMIC DNA]</scope>
    <source>
        <strain evidence="4 5">AJA010-31</strain>
    </source>
</reference>
<dbReference type="PROSITE" id="PS50088">
    <property type="entry name" value="ANK_REPEAT"/>
    <property type="match status" value="1"/>
</dbReference>
<gene>
    <name evidence="4" type="ORF">ACHAWO_006748</name>
</gene>
<dbReference type="SUPFAM" id="SSF48403">
    <property type="entry name" value="Ankyrin repeat"/>
    <property type="match status" value="1"/>
</dbReference>
<evidence type="ECO:0000313" key="4">
    <source>
        <dbReference type="EMBL" id="KAL3768345.1"/>
    </source>
</evidence>
<name>A0ABD3N6L5_9STRA</name>
<dbReference type="InterPro" id="IPR036770">
    <property type="entry name" value="Ankyrin_rpt-contain_sf"/>
</dbReference>
<proteinExistence type="predicted"/>
<dbReference type="PANTHER" id="PTHR24203:SF45">
    <property type="entry name" value="ANKYRIN REPEAT DOMAIN 6"/>
    <property type="match status" value="1"/>
</dbReference>
<evidence type="ECO:0000256" key="3">
    <source>
        <dbReference type="PROSITE-ProRule" id="PRU00023"/>
    </source>
</evidence>
<dbReference type="PANTHER" id="PTHR24203">
    <property type="entry name" value="ANKYRIN REPEAT FAMILY PROTEIN"/>
    <property type="match status" value="1"/>
</dbReference>
<sequence length="618" mass="67562">MKTSNLFHLPILAGGFKAAPTSYRARKCATLHSCAKASPNENDLDPSVIAAASASTLCSILGDDQVLKSWCDETMKFEIPRMFDGESEMESSGTEMSDDDEELVWTDVPYTDETIGQFENQYDGTPEEEDLCVIDEAFDISRSSTASTRKQKMPRPKRHKHLFRYCPDISVSCWLSTVGPKELLLSVGYTNDDVDKMQREYTKLLTSNPKDMIAPKLRFLVNVLGGGTGDIGNGIALDEQNEENFTPHNLQVSQLARHIVPTKAYFGARLETSLAPRHAYLAFHGDSLPFGQELLRPQNNGKNATSTPLLTAFLDACTKSPAEFAALCQKWDADNIASRPVVGLSNKQHTAESVLAMDNVFESGIAPFARNQVTADLEKLGKRCTPADIVALLLDHGSNYAEHDQWGSTILHWSAGTGNLEAMKILIEKLEQDEEAFGGDKRDVLWSTCASCSITRDGATPLHWAACGVSNNQFGSGGHLDTCRLLLEKAGDRKYSLANAKTSAGNTPLMWACWSGSIEVAKLLVSAGADPHVRNDNGVSIAHWAASSGSVEMCKYIEELGIEFQGPDSKDNEGKSPFDIALSFGHADVVEWIASTTRELDEIKVEVKDKRGRLGNQS</sequence>
<protein>
    <submittedName>
        <fullName evidence="4">Uncharacterized protein</fullName>
    </submittedName>
</protein>
<dbReference type="EMBL" id="JALLPJ020001349">
    <property type="protein sequence ID" value="KAL3768345.1"/>
    <property type="molecule type" value="Genomic_DNA"/>
</dbReference>
<accession>A0ABD3N6L5</accession>
<comment type="caution">
    <text evidence="4">The sequence shown here is derived from an EMBL/GenBank/DDBJ whole genome shotgun (WGS) entry which is preliminary data.</text>
</comment>
<dbReference type="PROSITE" id="PS50297">
    <property type="entry name" value="ANK_REP_REGION"/>
    <property type="match status" value="1"/>
</dbReference>
<keyword evidence="2 3" id="KW-0040">ANK repeat</keyword>
<dbReference type="AlphaFoldDB" id="A0ABD3N6L5"/>
<dbReference type="Pfam" id="PF12796">
    <property type="entry name" value="Ank_2"/>
    <property type="match status" value="1"/>
</dbReference>
<dbReference type="Gene3D" id="1.25.40.20">
    <property type="entry name" value="Ankyrin repeat-containing domain"/>
    <property type="match status" value="2"/>
</dbReference>
<dbReference type="InterPro" id="IPR002110">
    <property type="entry name" value="Ankyrin_rpt"/>
</dbReference>
<dbReference type="InterPro" id="IPR038538">
    <property type="entry name" value="MTERF_sf"/>
</dbReference>
<dbReference type="Gene3D" id="1.25.70.10">
    <property type="entry name" value="Transcription termination factor 3, mitochondrial"/>
    <property type="match status" value="1"/>
</dbReference>
<dbReference type="Pfam" id="PF13637">
    <property type="entry name" value="Ank_4"/>
    <property type="match status" value="1"/>
</dbReference>
<evidence type="ECO:0000313" key="5">
    <source>
        <dbReference type="Proteomes" id="UP001530400"/>
    </source>
</evidence>
<keyword evidence="1" id="KW-0677">Repeat</keyword>